<evidence type="ECO:0000256" key="1">
    <source>
        <dbReference type="SAM" id="Phobius"/>
    </source>
</evidence>
<keyword evidence="1" id="KW-0812">Transmembrane</keyword>
<evidence type="ECO:0000313" key="2">
    <source>
        <dbReference type="EMBL" id="ACV05123.1"/>
    </source>
</evidence>
<feature type="transmembrane region" description="Helical" evidence="1">
    <location>
        <begin position="197"/>
        <end position="218"/>
    </location>
</feature>
<feature type="transmembrane region" description="Helical" evidence="1">
    <location>
        <begin position="131"/>
        <end position="148"/>
    </location>
</feature>
<feature type="transmembrane region" description="Helical" evidence="1">
    <location>
        <begin position="64"/>
        <end position="84"/>
    </location>
</feature>
<dbReference type="eggNOG" id="COG2141">
    <property type="taxonomic scope" value="Bacteria"/>
</dbReference>
<organism evidence="2 3">
    <name type="scientific">Kytococcus sedentarius (strain ATCC 14392 / DSM 20547 / JCM 11482 / CCUG 33030 / NBRC 15357 / NCTC 11040 / CCM 314 / 541)</name>
    <name type="common">Micrococcus sedentarius</name>
    <dbReference type="NCBI Taxonomy" id="478801"/>
    <lineage>
        <taxon>Bacteria</taxon>
        <taxon>Bacillati</taxon>
        <taxon>Actinomycetota</taxon>
        <taxon>Actinomycetes</taxon>
        <taxon>Micrococcales</taxon>
        <taxon>Kytococcaceae</taxon>
        <taxon>Kytococcus</taxon>
    </lineage>
</organism>
<dbReference type="Proteomes" id="UP000006666">
    <property type="component" value="Chromosome"/>
</dbReference>
<dbReference type="InterPro" id="IPR049713">
    <property type="entry name" value="Pr6Pr-like"/>
</dbReference>
<evidence type="ECO:0008006" key="4">
    <source>
        <dbReference type="Google" id="ProtNLM"/>
    </source>
</evidence>
<dbReference type="RefSeq" id="WP_012801542.1">
    <property type="nucleotide sequence ID" value="NC_013169.1"/>
</dbReference>
<accession>C7NIF2</accession>
<dbReference type="NCBIfam" id="NF038065">
    <property type="entry name" value="Pr6Pr"/>
    <property type="match status" value="1"/>
</dbReference>
<dbReference type="EMBL" id="CP001686">
    <property type="protein sequence ID" value="ACV05123.1"/>
    <property type="molecule type" value="Genomic_DNA"/>
</dbReference>
<protein>
    <recommendedName>
        <fullName evidence="4">Integral membrane protein</fullName>
    </recommendedName>
</protein>
<sequence>MTPTAPTDLQRRCWAVLAGVALTGALASMGLATLGLYPETRDQPSALGGHPAGWAGVLPRAVDALAYFTHWSNLVVAVTAWRVARGGRPAAWERVLVLDALLMISITALVYAVVLAPTAQVTGWEHVTNPWVHVVTPVATVLLWLALGPRGWLTWWAVPAALLLPLTWVVLTLARGAVVDQYPYGFVDVVQLGLGRVLVNVAAIVGLGVVVAALYRLVDGLLEPGRSHDRAPDPGDPDRGFW</sequence>
<feature type="transmembrane region" description="Helical" evidence="1">
    <location>
        <begin position="12"/>
        <end position="37"/>
    </location>
</feature>
<gene>
    <name evidence="2" type="ordered locus">Ksed_00260</name>
</gene>
<dbReference type="HOGENOM" id="CLU_077680_2_0_11"/>
<dbReference type="STRING" id="478801.Ksed_00260"/>
<dbReference type="AlphaFoldDB" id="C7NIF2"/>
<reference evidence="2 3" key="1">
    <citation type="journal article" date="2009" name="Stand. Genomic Sci.">
        <title>Complete genome sequence of Kytococcus sedentarius type strain (541).</title>
        <authorList>
            <person name="Sims D."/>
            <person name="Brettin T."/>
            <person name="Detter J.C."/>
            <person name="Han C."/>
            <person name="Lapidus A."/>
            <person name="Copeland A."/>
            <person name="Glavina Del Rio T."/>
            <person name="Nolan M."/>
            <person name="Chen F."/>
            <person name="Lucas S."/>
            <person name="Tice H."/>
            <person name="Cheng J.F."/>
            <person name="Bruce D."/>
            <person name="Goodwin L."/>
            <person name="Pitluck S."/>
            <person name="Ovchinnikova G."/>
            <person name="Pati A."/>
            <person name="Ivanova N."/>
            <person name="Mavrommatis K."/>
            <person name="Chen A."/>
            <person name="Palaniappan K."/>
            <person name="D'haeseleer P."/>
            <person name="Chain P."/>
            <person name="Bristow J."/>
            <person name="Eisen J.A."/>
            <person name="Markowitz V."/>
            <person name="Hugenholtz P."/>
            <person name="Schneider S."/>
            <person name="Goker M."/>
            <person name="Pukall R."/>
            <person name="Kyrpides N.C."/>
            <person name="Klenk H.P."/>
        </authorList>
    </citation>
    <scope>NUCLEOTIDE SEQUENCE [LARGE SCALE GENOMIC DNA]</scope>
    <source>
        <strain evidence="3">ATCC 14392 / DSM 20547 / JCM 11482 / CCUG 33030 / NBRC 15357 / NCTC 11040 / CCM 314 / 541</strain>
    </source>
</reference>
<feature type="transmembrane region" description="Helical" evidence="1">
    <location>
        <begin position="96"/>
        <end position="119"/>
    </location>
</feature>
<name>C7NIF2_KYTSD</name>
<proteinExistence type="predicted"/>
<evidence type="ECO:0000313" key="3">
    <source>
        <dbReference type="Proteomes" id="UP000006666"/>
    </source>
</evidence>
<feature type="transmembrane region" description="Helical" evidence="1">
    <location>
        <begin position="155"/>
        <end position="177"/>
    </location>
</feature>
<dbReference type="KEGG" id="kse:Ksed_00260"/>
<keyword evidence="1" id="KW-0472">Membrane</keyword>
<keyword evidence="3" id="KW-1185">Reference proteome</keyword>
<keyword evidence="1" id="KW-1133">Transmembrane helix</keyword>